<feature type="region of interest" description="Disordered" evidence="1">
    <location>
        <begin position="17"/>
        <end position="37"/>
    </location>
</feature>
<dbReference type="PROSITE" id="PS50181">
    <property type="entry name" value="FBOX"/>
    <property type="match status" value="2"/>
</dbReference>
<feature type="region of interest" description="Disordered" evidence="1">
    <location>
        <begin position="321"/>
        <end position="372"/>
    </location>
</feature>
<dbReference type="InterPro" id="IPR032675">
    <property type="entry name" value="LRR_dom_sf"/>
</dbReference>
<dbReference type="Proteomes" id="UP001140091">
    <property type="component" value="Unassembled WGS sequence"/>
</dbReference>
<feature type="region of interest" description="Disordered" evidence="1">
    <location>
        <begin position="1349"/>
        <end position="1368"/>
    </location>
</feature>
<feature type="non-terminal residue" evidence="3">
    <location>
        <position position="1"/>
    </location>
</feature>
<dbReference type="InterPro" id="IPR001810">
    <property type="entry name" value="F-box_dom"/>
</dbReference>
<dbReference type="PANTHER" id="PTHR16134">
    <property type="entry name" value="F-BOX/TPR REPEAT PROTEIN POF3"/>
    <property type="match status" value="1"/>
</dbReference>
<sequence length="1368" mass="154553">MKSLNFGKHDSTARLGSNLNGFETESTNRGSTFSGPLGSLTKLPPELLLRIIDELDDAALCDLGCTCRDFNSLIFQMLFDKLYIAHYLPEGWISCYRAPRYTLRVIRCSLPTRKFKNIYHCFNKGLDHLEEIEDMHAIVTRMDELGELRLFLADPDEWAVREAPGLDETQVPQITSEEWTKAYLGLLTAALAKGCINALLGSGEQFLDYLQSREQTTATYGALTDTVLSLRERVLGSTKAIRYFDGAFRYQSPFNGQPKRSLQVAQYVEPLPLEESTFPQAEVPEAKSGKPPVIKESKKQSRLLKWVEFFSTNKNSHHAETAVSSTARYNSNNSKTPSPGLNRAQAKNPRNDRSRSKTLAPTATRAPPPKPKLQSLTLESNIFLTSPSFLNWTNQVLFWCASTLIHLELECPGASSEIWCKFLSKLKLPSLISFKIAPLLFVEEANVQGSDILGFLTRHPGLQKLYLHGIQVSASLSATPGFGKPILPNLTEVTAHPIWISRLLRNKKQCAKLKEITLLTEYYTNIDDTFEYDAMDRALEEVLPRSHNLDLIGFKFTCDSSDLDFWLQSHVDAGPNSILSSFIDTKHLRIDWRYIVRLINHASRLDLVAQVAGLFPNLDYLELKDLPDVPDNKTDHIPPLIEALRRHSPQIKQVKINEEDPINIADFQSSSSSSEWLNAMAKKKSDWHHTLATACVVTIRQILARLPSTSALWCWRATEASDKAALALFVTRGTVLSESLASFTDLPLELTLQILPELDDAALCALGSTCKELNTLIFPYFFDKYKITNPSLGWISCYRVPQHTLRAIRCCLSTKNISNIHYYFNKGIEKVVEEVEEMHAIVRRTDEVTDFRVYLMDPDDWAVRDAPGLSGTQVLPLASEEWTKLYLGLLTTALTKGCKNVLLRGGNPFLKYLQHRELEEQTTAGGVSTGPLNRLLRTRDLDNETARYFDAGPHDAACLPFNWSKRHPLTQSIDANPVMKERKSRLRHRLLKWIDIFKKKKSGEPLKAATSSIVPAELKVVDKTTSPIPSLSQPLKSNTLAPTRPPMVQNLILQSDMFFANPSFLDWTNQLLSWCAPTLKHFELQCPETPNETWSKFFSEITLPSLTEFDVSCNLIVGDAHIQGKDILAFLSRHPSIEKLSLHGIQVPSCALPDLGKQILPNLVQVVAHPVYIRWLLRDKKQCPKLKRVFFLTEYYANHSRPFAYDVLDNALEDLLPRSHNLDLIAFRFTNDHSELNSWLESHVDAGPNGSILSSFIDTKRLQINSAYYVKILKSPTRRELVARFLGLFPNLEYLELEEQPGVSYNKGNSYMQTMIEALRVHCPQVKKVKVHSNPMIIVDEFVVEPESSLPTRTRASTPESQFSVDSN</sequence>
<evidence type="ECO:0000256" key="1">
    <source>
        <dbReference type="SAM" id="MobiDB-lite"/>
    </source>
</evidence>
<dbReference type="EMBL" id="JANBPK010001539">
    <property type="protein sequence ID" value="KAJ2921890.1"/>
    <property type="molecule type" value="Genomic_DNA"/>
</dbReference>
<feature type="domain" description="F-box" evidence="2">
    <location>
        <begin position="740"/>
        <end position="785"/>
    </location>
</feature>
<dbReference type="PANTHER" id="PTHR16134:SF119">
    <property type="entry name" value="AT02038P-RELATED"/>
    <property type="match status" value="1"/>
</dbReference>
<evidence type="ECO:0000313" key="3">
    <source>
        <dbReference type="EMBL" id="KAJ2921890.1"/>
    </source>
</evidence>
<dbReference type="Gene3D" id="3.80.10.10">
    <property type="entry name" value="Ribonuclease Inhibitor"/>
    <property type="match status" value="2"/>
</dbReference>
<keyword evidence="4" id="KW-1185">Reference proteome</keyword>
<dbReference type="SUPFAM" id="SSF81383">
    <property type="entry name" value="F-box domain"/>
    <property type="match status" value="2"/>
</dbReference>
<evidence type="ECO:0000259" key="2">
    <source>
        <dbReference type="PROSITE" id="PS50181"/>
    </source>
</evidence>
<dbReference type="InterPro" id="IPR036047">
    <property type="entry name" value="F-box-like_dom_sf"/>
</dbReference>
<dbReference type="SUPFAM" id="SSF52047">
    <property type="entry name" value="RNI-like"/>
    <property type="match status" value="1"/>
</dbReference>
<gene>
    <name evidence="3" type="ORF">H1R20_g15208</name>
</gene>
<feature type="domain" description="F-box" evidence="2">
    <location>
        <begin position="37"/>
        <end position="82"/>
    </location>
</feature>
<accession>A0A9W8M7P8</accession>
<dbReference type="SMART" id="SM00256">
    <property type="entry name" value="FBOX"/>
    <property type="match status" value="2"/>
</dbReference>
<reference evidence="3" key="1">
    <citation type="submission" date="2022-06" db="EMBL/GenBank/DDBJ databases">
        <title>Genome Sequence of Candolleomyces eurysporus.</title>
        <authorList>
            <person name="Buettner E."/>
        </authorList>
    </citation>
    <scope>NUCLEOTIDE SEQUENCE</scope>
    <source>
        <strain evidence="3">VTCC 930004</strain>
    </source>
</reference>
<dbReference type="OrthoDB" id="2635672at2759"/>
<protein>
    <recommendedName>
        <fullName evidence="2">F-box domain-containing protein</fullName>
    </recommendedName>
</protein>
<proteinExistence type="predicted"/>
<evidence type="ECO:0000313" key="4">
    <source>
        <dbReference type="Proteomes" id="UP001140091"/>
    </source>
</evidence>
<name>A0A9W8M7P8_9AGAR</name>
<comment type="caution">
    <text evidence="3">The sequence shown here is derived from an EMBL/GenBank/DDBJ whole genome shotgun (WGS) entry which is preliminary data.</text>
</comment>
<organism evidence="3 4">
    <name type="scientific">Candolleomyces eurysporus</name>
    <dbReference type="NCBI Taxonomy" id="2828524"/>
    <lineage>
        <taxon>Eukaryota</taxon>
        <taxon>Fungi</taxon>
        <taxon>Dikarya</taxon>
        <taxon>Basidiomycota</taxon>
        <taxon>Agaricomycotina</taxon>
        <taxon>Agaricomycetes</taxon>
        <taxon>Agaricomycetidae</taxon>
        <taxon>Agaricales</taxon>
        <taxon>Agaricineae</taxon>
        <taxon>Psathyrellaceae</taxon>
        <taxon>Candolleomyces</taxon>
    </lineage>
</organism>
<feature type="compositionally biased region" description="Polar residues" evidence="1">
    <location>
        <begin position="322"/>
        <end position="339"/>
    </location>
</feature>
<feature type="compositionally biased region" description="Polar residues" evidence="1">
    <location>
        <begin position="17"/>
        <end position="34"/>
    </location>
</feature>
<dbReference type="Pfam" id="PF12937">
    <property type="entry name" value="F-box-like"/>
    <property type="match status" value="2"/>
</dbReference>